<evidence type="ECO:0000256" key="1">
    <source>
        <dbReference type="ARBA" id="ARBA00005591"/>
    </source>
</evidence>
<name>A0A671MPW6_9TELE</name>
<dbReference type="GO" id="GO:0034599">
    <property type="term" value="P:cellular response to oxidative stress"/>
    <property type="evidence" value="ECO:0007669"/>
    <property type="project" value="TreeGrafter"/>
</dbReference>
<evidence type="ECO:0000259" key="6">
    <source>
        <dbReference type="Pfam" id="PF01625"/>
    </source>
</evidence>
<dbReference type="Proteomes" id="UP000472260">
    <property type="component" value="Unassembled WGS sequence"/>
</dbReference>
<dbReference type="InterPro" id="IPR002569">
    <property type="entry name" value="Met_Sox_Rdtase_MsrA_dom"/>
</dbReference>
<keyword evidence="3" id="KW-0560">Oxidoreductase</keyword>
<dbReference type="PANTHER" id="PTHR42799">
    <property type="entry name" value="MITOCHONDRIAL PEPTIDE METHIONINE SULFOXIDE REDUCTASE"/>
    <property type="match status" value="1"/>
</dbReference>
<organism evidence="7 8">
    <name type="scientific">Sinocyclocheilus anshuiensis</name>
    <dbReference type="NCBI Taxonomy" id="1608454"/>
    <lineage>
        <taxon>Eukaryota</taxon>
        <taxon>Metazoa</taxon>
        <taxon>Chordata</taxon>
        <taxon>Craniata</taxon>
        <taxon>Vertebrata</taxon>
        <taxon>Euteleostomi</taxon>
        <taxon>Actinopterygii</taxon>
        <taxon>Neopterygii</taxon>
        <taxon>Teleostei</taxon>
        <taxon>Ostariophysi</taxon>
        <taxon>Cypriniformes</taxon>
        <taxon>Cyprinidae</taxon>
        <taxon>Cyprininae</taxon>
        <taxon>Sinocyclocheilus</taxon>
    </lineage>
</organism>
<reference evidence="7" key="2">
    <citation type="submission" date="2025-09" db="UniProtKB">
        <authorList>
            <consortium name="Ensembl"/>
        </authorList>
    </citation>
    <scope>IDENTIFICATION</scope>
</reference>
<accession>A0A671MPW6</accession>
<sequence>MSLSHFLSGMGCFWGVERRFWRIPGVFSTQVGYAGGFTPNPTYHEVCSG</sequence>
<evidence type="ECO:0000256" key="2">
    <source>
        <dbReference type="ARBA" id="ARBA00012502"/>
    </source>
</evidence>
<evidence type="ECO:0000256" key="3">
    <source>
        <dbReference type="ARBA" id="ARBA00023002"/>
    </source>
</evidence>
<dbReference type="GO" id="GO:0008113">
    <property type="term" value="F:peptide-methionine (S)-S-oxide reductase activity"/>
    <property type="evidence" value="ECO:0007669"/>
    <property type="project" value="UniProtKB-EC"/>
</dbReference>
<evidence type="ECO:0000256" key="4">
    <source>
        <dbReference type="ARBA" id="ARBA00030273"/>
    </source>
</evidence>
<dbReference type="Pfam" id="PF01625">
    <property type="entry name" value="PMSR"/>
    <property type="match status" value="1"/>
</dbReference>
<dbReference type="Ensembl" id="ENSSANT00000036126.1">
    <property type="protein sequence ID" value="ENSSANP00000033922.1"/>
    <property type="gene ID" value="ENSSANG00000017300.1"/>
</dbReference>
<reference evidence="7" key="1">
    <citation type="submission" date="2025-08" db="UniProtKB">
        <authorList>
            <consortium name="Ensembl"/>
        </authorList>
    </citation>
    <scope>IDENTIFICATION</scope>
</reference>
<keyword evidence="8" id="KW-1185">Reference proteome</keyword>
<evidence type="ECO:0000313" key="8">
    <source>
        <dbReference type="Proteomes" id="UP000472260"/>
    </source>
</evidence>
<dbReference type="Gene3D" id="3.30.1060.10">
    <property type="entry name" value="Peptide methionine sulphoxide reductase MsrA"/>
    <property type="match status" value="1"/>
</dbReference>
<dbReference type="AlphaFoldDB" id="A0A671MPW6"/>
<proteinExistence type="inferred from homology"/>
<dbReference type="PANTHER" id="PTHR42799:SF22">
    <property type="entry name" value="PEPTIDE-METHIONINE (S)-S-OXIDE REDUCTASE"/>
    <property type="match status" value="1"/>
</dbReference>
<dbReference type="EC" id="1.8.4.11" evidence="2"/>
<evidence type="ECO:0000256" key="5">
    <source>
        <dbReference type="ARBA" id="ARBA00030643"/>
    </source>
</evidence>
<dbReference type="InterPro" id="IPR050162">
    <property type="entry name" value="MsrA_MetSO_reductase"/>
</dbReference>
<comment type="similarity">
    <text evidence="1">Belongs to the MsrA Met sulfoxide reductase family.</text>
</comment>
<evidence type="ECO:0000313" key="7">
    <source>
        <dbReference type="Ensembl" id="ENSSANP00000033922.1"/>
    </source>
</evidence>
<dbReference type="SUPFAM" id="SSF55068">
    <property type="entry name" value="Peptide methionine sulfoxide reductase"/>
    <property type="match status" value="1"/>
</dbReference>
<feature type="domain" description="Peptide methionine sulphoxide reductase MsrA" evidence="6">
    <location>
        <begin position="9"/>
        <end position="49"/>
    </location>
</feature>
<dbReference type="GO" id="GO:0005737">
    <property type="term" value="C:cytoplasm"/>
    <property type="evidence" value="ECO:0007669"/>
    <property type="project" value="TreeGrafter"/>
</dbReference>
<dbReference type="InterPro" id="IPR036509">
    <property type="entry name" value="Met_Sox_Rdtase_MsrA_sf"/>
</dbReference>
<protein>
    <recommendedName>
        <fullName evidence="2">peptide-methionine (S)-S-oxide reductase</fullName>
        <ecNumber evidence="2">1.8.4.11</ecNumber>
    </recommendedName>
    <alternativeName>
        <fullName evidence="5">Peptide-methionine (S)-S-oxide reductase</fullName>
    </alternativeName>
    <alternativeName>
        <fullName evidence="4">Protein-methionine-S-oxide reductase</fullName>
    </alternativeName>
</protein>